<accession>A0A1U9V0R8</accession>
<dbReference type="GO" id="GO:0046872">
    <property type="term" value="F:metal ion binding"/>
    <property type="evidence" value="ECO:0007669"/>
    <property type="project" value="UniProtKB-KW"/>
</dbReference>
<evidence type="ECO:0000256" key="1">
    <source>
        <dbReference type="ARBA" id="ARBA00008635"/>
    </source>
</evidence>
<evidence type="ECO:0000313" key="4">
    <source>
        <dbReference type="EMBL" id="AQV98409.1"/>
    </source>
</evidence>
<dbReference type="OrthoDB" id="9807509at2"/>
<keyword evidence="2 3" id="KW-0479">Metal-binding</keyword>
<dbReference type="InterPro" id="IPR034660">
    <property type="entry name" value="DinB/YfiT-like"/>
</dbReference>
<feature type="binding site" evidence="3">
    <location>
        <position position="129"/>
    </location>
    <ligand>
        <name>a divalent metal cation</name>
        <dbReference type="ChEBI" id="CHEBI:60240"/>
    </ligand>
</feature>
<feature type="binding site" evidence="3">
    <location>
        <position position="41"/>
    </location>
    <ligand>
        <name>a divalent metal cation</name>
        <dbReference type="ChEBI" id="CHEBI:60240"/>
    </ligand>
</feature>
<comment type="similarity">
    <text evidence="1">Belongs to the DinB family.</text>
</comment>
<dbReference type="Gene3D" id="1.20.120.450">
    <property type="entry name" value="dinb family like domain"/>
    <property type="match status" value="1"/>
</dbReference>
<dbReference type="EMBL" id="CP017758">
    <property type="protein sequence ID" value="AQV98409.1"/>
    <property type="molecule type" value="Genomic_DNA"/>
</dbReference>
<proteinExistence type="inferred from homology"/>
<reference evidence="5" key="1">
    <citation type="submission" date="2017-02" db="EMBL/GenBank/DDBJ databases">
        <title>Complete genome sequence of Cupriavidus necator strain NH9, a 3-chlorobenzoate degrader.</title>
        <authorList>
            <person name="Moriuchi R."/>
            <person name="Dohra H."/>
            <person name="Ogawa N."/>
        </authorList>
    </citation>
    <scope>NUCLEOTIDE SEQUENCE [LARGE SCALE GENOMIC DNA]</scope>
    <source>
        <strain evidence="5">NH9</strain>
    </source>
</reference>
<dbReference type="PANTHER" id="PTHR37302">
    <property type="entry name" value="SLR1116 PROTEIN"/>
    <property type="match status" value="1"/>
</dbReference>
<evidence type="ECO:0000313" key="5">
    <source>
        <dbReference type="Proteomes" id="UP000189627"/>
    </source>
</evidence>
<organism evidence="4 5">
    <name type="scientific">Cupriavidus necator</name>
    <name type="common">Alcaligenes eutrophus</name>
    <name type="synonym">Ralstonia eutropha</name>
    <dbReference type="NCBI Taxonomy" id="106590"/>
    <lineage>
        <taxon>Bacteria</taxon>
        <taxon>Pseudomonadati</taxon>
        <taxon>Pseudomonadota</taxon>
        <taxon>Betaproteobacteria</taxon>
        <taxon>Burkholderiales</taxon>
        <taxon>Burkholderiaceae</taxon>
        <taxon>Cupriavidus</taxon>
    </lineage>
</organism>
<dbReference type="RefSeq" id="WP_078200676.1">
    <property type="nucleotide sequence ID" value="NZ_CP017758.1"/>
</dbReference>
<dbReference type="Proteomes" id="UP000189627">
    <property type="component" value="Chromosome 2"/>
</dbReference>
<protein>
    <submittedName>
        <fullName evidence="4">Damage-inducible protein DinB</fullName>
    </submittedName>
</protein>
<dbReference type="Pfam" id="PF05163">
    <property type="entry name" value="DinB"/>
    <property type="match status" value="1"/>
</dbReference>
<dbReference type="SUPFAM" id="SSF109854">
    <property type="entry name" value="DinB/YfiT-like putative metalloenzymes"/>
    <property type="match status" value="1"/>
</dbReference>
<dbReference type="PANTHER" id="PTHR37302:SF1">
    <property type="entry name" value="PROTEIN DINB"/>
    <property type="match status" value="1"/>
</dbReference>
<dbReference type="AlphaFoldDB" id="A0A1U9V0R8"/>
<evidence type="ECO:0000256" key="2">
    <source>
        <dbReference type="ARBA" id="ARBA00022723"/>
    </source>
</evidence>
<dbReference type="InterPro" id="IPR007837">
    <property type="entry name" value="DinB"/>
</dbReference>
<dbReference type="KEGG" id="cuh:BJN34_31535"/>
<evidence type="ECO:0000256" key="3">
    <source>
        <dbReference type="PIRSR" id="PIRSR607837-1"/>
    </source>
</evidence>
<name>A0A1U9V0R8_CUPNE</name>
<sequence length="167" mass="19128">MLIEAFQYKQWSDRRTLDAIERIDEQKFPSAVAFAAQQLNHMIIVEELFRARLLGEPDPHLSTNTETVPKLPEIVQRIADSNLWFSGYAENLDSQHLNHLVSFRFADGKQGSMTRLEILFHIINHGTYHRGAIGHALDLSQVSHPADTYTVFIHATEPERRGLPRAE</sequence>
<gene>
    <name evidence="4" type="ORF">BJN34_31535</name>
</gene>
<feature type="binding site" evidence="3">
    <location>
        <position position="125"/>
    </location>
    <ligand>
        <name>a divalent metal cation</name>
        <dbReference type="ChEBI" id="CHEBI:60240"/>
    </ligand>
</feature>